<reference evidence="1 2" key="1">
    <citation type="submission" date="2018-08" db="EMBL/GenBank/DDBJ databases">
        <title>Genomic taxonomy of the Vibrionaceae family.</title>
        <authorList>
            <person name="Gomez-Gil B."/>
            <person name="Tanaka M."/>
            <person name="Sawabe T."/>
            <person name="Enciso-Ibarra K."/>
        </authorList>
    </citation>
    <scope>NUCLEOTIDE SEQUENCE [LARGE SCALE GENOMIC DNA]</scope>
    <source>
        <strain evidence="1 2">CAIM 1831</strain>
    </source>
</reference>
<keyword evidence="2" id="KW-1185">Reference proteome</keyword>
<dbReference type="RefSeq" id="WP_099077881.1">
    <property type="nucleotide sequence ID" value="NZ_CP032094.1"/>
</dbReference>
<evidence type="ECO:0000313" key="1">
    <source>
        <dbReference type="EMBL" id="AXY02909.1"/>
    </source>
</evidence>
<dbReference type="EMBL" id="CP032094">
    <property type="protein sequence ID" value="AXY02909.1"/>
    <property type="molecule type" value="Genomic_DNA"/>
</dbReference>
<accession>A0ABM6YYR1</accession>
<organism evidence="1 2">
    <name type="scientific">Vibrio alfacsensis</name>
    <dbReference type="NCBI Taxonomy" id="1074311"/>
    <lineage>
        <taxon>Bacteria</taxon>
        <taxon>Pseudomonadati</taxon>
        <taxon>Pseudomonadota</taxon>
        <taxon>Gammaproteobacteria</taxon>
        <taxon>Vibrionales</taxon>
        <taxon>Vibrionaceae</taxon>
        <taxon>Vibrio</taxon>
    </lineage>
</organism>
<proteinExistence type="predicted"/>
<dbReference type="Proteomes" id="UP000262832">
    <property type="component" value="Chromosome II"/>
</dbReference>
<protein>
    <submittedName>
        <fullName evidence="1">Uncharacterized protein</fullName>
    </submittedName>
</protein>
<sequence length="100" mass="12034">MNLQTKKQILTIMAPYHKRGIPYRRKQIKRLLMILDDIFKHEPYVAEQLKRVGRRQIIGYWQRTKHESAQVRKEKYAILKLFFETANLKGNVPRPKSDLD</sequence>
<evidence type="ECO:0000313" key="2">
    <source>
        <dbReference type="Proteomes" id="UP000262832"/>
    </source>
</evidence>
<name>A0ABM6YYR1_9VIBR</name>
<gene>
    <name evidence="1" type="ORF">D1115_18235</name>
</gene>